<gene>
    <name evidence="7" type="ORF">BMR1_01G02015</name>
</gene>
<dbReference type="Proteomes" id="UP000002899">
    <property type="component" value="Chromosome I"/>
</dbReference>
<protein>
    <submittedName>
        <fullName evidence="7">Protein kinase domain</fullName>
        <ecNumber evidence="7">2.7.12.1</ecNumber>
    </submittedName>
</protein>
<dbReference type="PANTHER" id="PTHR24058">
    <property type="entry name" value="DUAL SPECIFICITY PROTEIN KINASE"/>
    <property type="match status" value="1"/>
</dbReference>
<dbReference type="GO" id="GO:0004674">
    <property type="term" value="F:protein serine/threonine kinase activity"/>
    <property type="evidence" value="ECO:0007669"/>
    <property type="project" value="UniProtKB-KW"/>
</dbReference>
<dbReference type="Gene3D" id="1.10.510.10">
    <property type="entry name" value="Transferase(Phosphotransferase) domain 1"/>
    <property type="match status" value="1"/>
</dbReference>
<keyword evidence="3" id="KW-0547">Nucleotide-binding</keyword>
<dbReference type="AlphaFoldDB" id="I7IFJ8"/>
<dbReference type="PROSITE" id="PS50011">
    <property type="entry name" value="PROTEIN_KINASE_DOM"/>
    <property type="match status" value="1"/>
</dbReference>
<accession>I7IFJ8</accession>
<evidence type="ECO:0000256" key="3">
    <source>
        <dbReference type="ARBA" id="ARBA00022741"/>
    </source>
</evidence>
<evidence type="ECO:0000256" key="4">
    <source>
        <dbReference type="ARBA" id="ARBA00022777"/>
    </source>
</evidence>
<evidence type="ECO:0000259" key="6">
    <source>
        <dbReference type="PROSITE" id="PS50011"/>
    </source>
</evidence>
<dbReference type="OrthoDB" id="9332038at2759"/>
<proteinExistence type="predicted"/>
<sequence length="484" mass="53168">MTFRSRPWPWPCFVLQEIGNRELRHFMSLANPPAGTALYRDIERLKQESVLYSFDIDDTAERQSPRFGTSPSFDSFVPPLSVCSSDFESGDWNARYFGGDTRSFRLHQKEVLRAKNVGACGALQLRIVLDPLQMGYQDIDDNTIGEGSIVIDNYQIGSLIGQAAHSVVFVAKSLDSGAKVCVKVSLQCRDSVALSLAEIQALKLMAAACKCDEYMLEMLDFFFYRGRVFMVAELLGPNLYELYSGRATPNHDCGLIGRVSEGGGPSALSIEGISIAARSLLIALAKLQDLGLFHGDIKPENVLACCRNGKCSVKLIDFGSSHFICEDVNCYQQSRPYRAPEMALGLPYDTKADLWSLGAMLAELWVGRLLFPSDNNATLVSSIISLLGDIPQYMASASTVLLGDCSFFISDGCVIELYGSSAGRLARPQKSCLRTLLRLARPEGCGDQTLDEFHDLLTRLMALDPTKRPDPGALLDHPFVRAAP</sequence>
<organism evidence="7 8">
    <name type="scientific">Babesia microti (strain RI)</name>
    <dbReference type="NCBI Taxonomy" id="1133968"/>
    <lineage>
        <taxon>Eukaryota</taxon>
        <taxon>Sar</taxon>
        <taxon>Alveolata</taxon>
        <taxon>Apicomplexa</taxon>
        <taxon>Aconoidasida</taxon>
        <taxon>Piroplasmida</taxon>
        <taxon>Babesiidae</taxon>
        <taxon>Babesia</taxon>
    </lineage>
</organism>
<evidence type="ECO:0000256" key="1">
    <source>
        <dbReference type="ARBA" id="ARBA00022527"/>
    </source>
</evidence>
<dbReference type="Pfam" id="PF00069">
    <property type="entry name" value="Pkinase"/>
    <property type="match status" value="1"/>
</dbReference>
<keyword evidence="2 7" id="KW-0808">Transferase</keyword>
<dbReference type="SMART" id="SM00220">
    <property type="entry name" value="S_TKc"/>
    <property type="match status" value="1"/>
</dbReference>
<keyword evidence="5" id="KW-0067">ATP-binding</keyword>
<dbReference type="GeneID" id="24423475"/>
<reference evidence="7 8" key="1">
    <citation type="journal article" date="2012" name="Nucleic Acids Res.">
        <title>Sequencing of the smallest Apicomplexan genome from the human pathogen Babesia microti.</title>
        <authorList>
            <person name="Cornillot E."/>
            <person name="Hadj-Kaddour K."/>
            <person name="Dassouli A."/>
            <person name="Noel B."/>
            <person name="Ranwez V."/>
            <person name="Vacherie B."/>
            <person name="Augagneur Y."/>
            <person name="Bres V."/>
            <person name="Duclos A."/>
            <person name="Randazzo S."/>
            <person name="Carcy B."/>
            <person name="Debierre-Grockiego F."/>
            <person name="Delbecq S."/>
            <person name="Moubri-Menage K."/>
            <person name="Shams-Eldin H."/>
            <person name="Usmani-Brown S."/>
            <person name="Bringaud F."/>
            <person name="Wincker P."/>
            <person name="Vivares C.P."/>
            <person name="Schwarz R.T."/>
            <person name="Schetters T.P."/>
            <person name="Krause P.J."/>
            <person name="Gorenflot A."/>
            <person name="Berry V."/>
            <person name="Barbe V."/>
            <person name="Ben Mamoun C."/>
        </authorList>
    </citation>
    <scope>NUCLEOTIDE SEQUENCE [LARGE SCALE GENOMIC DNA]</scope>
    <source>
        <strain evidence="7 8">RI</strain>
    </source>
</reference>
<reference evidence="7 8" key="2">
    <citation type="journal article" date="2013" name="PLoS ONE">
        <title>Whole genome mapping and re-organization of the nuclear and mitochondrial genomes of Babesia microti isolates.</title>
        <authorList>
            <person name="Cornillot E."/>
            <person name="Dassouli A."/>
            <person name="Garg A."/>
            <person name="Pachikara N."/>
            <person name="Randazzo S."/>
            <person name="Depoix D."/>
            <person name="Carcy B."/>
            <person name="Delbecq S."/>
            <person name="Frutos R."/>
            <person name="Silva J.C."/>
            <person name="Sutton R."/>
            <person name="Krause P.J."/>
            <person name="Mamoun C.B."/>
        </authorList>
    </citation>
    <scope>NUCLEOTIDE SEQUENCE [LARGE SCALE GENOMIC DNA]</scope>
    <source>
        <strain evidence="7 8">RI</strain>
    </source>
</reference>
<dbReference type="VEuPathDB" id="PiroplasmaDB:BMR1_01G02015"/>
<dbReference type="GO" id="GO:0005524">
    <property type="term" value="F:ATP binding"/>
    <property type="evidence" value="ECO:0007669"/>
    <property type="project" value="UniProtKB-KW"/>
</dbReference>
<dbReference type="OMA" id="INGHICM"/>
<dbReference type="SUPFAM" id="SSF56112">
    <property type="entry name" value="Protein kinase-like (PK-like)"/>
    <property type="match status" value="1"/>
</dbReference>
<keyword evidence="4 7" id="KW-0418">Kinase</keyword>
<evidence type="ECO:0000256" key="5">
    <source>
        <dbReference type="ARBA" id="ARBA00022840"/>
    </source>
</evidence>
<dbReference type="Gene3D" id="3.30.200.20">
    <property type="entry name" value="Phosphorylase Kinase, domain 1"/>
    <property type="match status" value="1"/>
</dbReference>
<dbReference type="EC" id="2.7.12.1" evidence="7"/>
<dbReference type="RefSeq" id="XP_012647470.1">
    <property type="nucleotide sequence ID" value="XM_012792016.1"/>
</dbReference>
<keyword evidence="8" id="KW-1185">Reference proteome</keyword>
<dbReference type="EMBL" id="FO082871">
    <property type="protein sequence ID" value="CCF72861.1"/>
    <property type="molecule type" value="Genomic_DNA"/>
</dbReference>
<feature type="domain" description="Protein kinase" evidence="6">
    <location>
        <begin position="154"/>
        <end position="480"/>
    </location>
</feature>
<evidence type="ECO:0000313" key="7">
    <source>
        <dbReference type="EMBL" id="CCF72861.1"/>
    </source>
</evidence>
<dbReference type="PANTHER" id="PTHR24058:SF124">
    <property type="entry name" value="PROTEIN KINASE SUPERFAMILY PROTEIN"/>
    <property type="match status" value="1"/>
</dbReference>
<dbReference type="GO" id="GO:0004712">
    <property type="term" value="F:protein serine/threonine/tyrosine kinase activity"/>
    <property type="evidence" value="ECO:0007669"/>
    <property type="project" value="UniProtKB-EC"/>
</dbReference>
<dbReference type="KEGG" id="bmic:BMR1_01G02015"/>
<evidence type="ECO:0000256" key="2">
    <source>
        <dbReference type="ARBA" id="ARBA00022679"/>
    </source>
</evidence>
<evidence type="ECO:0000313" key="8">
    <source>
        <dbReference type="Proteomes" id="UP000002899"/>
    </source>
</evidence>
<reference evidence="7 8" key="3">
    <citation type="journal article" date="2016" name="Sci. Rep.">
        <title>Genome-wide diversity and gene expression profiling of Babesia microti isolates identify polymorphic genes that mediate host-pathogen interactions.</title>
        <authorList>
            <person name="Silva J.C."/>
            <person name="Cornillot E."/>
            <person name="McCracken C."/>
            <person name="Usmani-Brown S."/>
            <person name="Dwivedi A."/>
            <person name="Ifeonu O.O."/>
            <person name="Crabtree J."/>
            <person name="Gotia H.T."/>
            <person name="Virji A.Z."/>
            <person name="Reynes C."/>
            <person name="Colinge J."/>
            <person name="Kumar V."/>
            <person name="Lawres L."/>
            <person name="Pazzi J.E."/>
            <person name="Pablo J.V."/>
            <person name="Hung C."/>
            <person name="Brancato J."/>
            <person name="Kumari P."/>
            <person name="Orvis J."/>
            <person name="Tretina K."/>
            <person name="Chibucos M."/>
            <person name="Ott S."/>
            <person name="Sadzewicz L."/>
            <person name="Sengamalay N."/>
            <person name="Shetty A.C."/>
            <person name="Su Q."/>
            <person name="Tallon L."/>
            <person name="Fraser C.M."/>
            <person name="Frutos R."/>
            <person name="Molina D.M."/>
            <person name="Krause P.J."/>
            <person name="Ben Mamoun C."/>
        </authorList>
    </citation>
    <scope>NUCLEOTIDE SEQUENCE [LARGE SCALE GENOMIC DNA]</scope>
    <source>
        <strain evidence="7 8">RI</strain>
    </source>
</reference>
<keyword evidence="1" id="KW-0723">Serine/threonine-protein kinase</keyword>
<dbReference type="InterPro" id="IPR000719">
    <property type="entry name" value="Prot_kinase_dom"/>
</dbReference>
<name>I7IFJ8_BABMR</name>
<dbReference type="InterPro" id="IPR050494">
    <property type="entry name" value="Ser_Thr_dual-spec_kinase"/>
</dbReference>
<dbReference type="InterPro" id="IPR011009">
    <property type="entry name" value="Kinase-like_dom_sf"/>
</dbReference>